<comment type="caution">
    <text evidence="2">The sequence shown here is derived from an EMBL/GenBank/DDBJ whole genome shotgun (WGS) entry which is preliminary data.</text>
</comment>
<dbReference type="RefSeq" id="WP_152750005.1">
    <property type="nucleotide sequence ID" value="NZ_SPSE01000011.1"/>
</dbReference>
<reference evidence="2 3" key="1">
    <citation type="journal article" date="2019" name="Lett. Appl. Microbiol.">
        <title>A case of 'blown pack' spoilage of vacuum-packaged pork likely associated with Clostridium estertheticum in Canada.</title>
        <authorList>
            <person name="Zhang P."/>
            <person name="Ward P."/>
            <person name="McMullen L.M."/>
            <person name="Yang X."/>
        </authorList>
    </citation>
    <scope>NUCLEOTIDE SEQUENCE [LARGE SCALE GENOMIC DNA]</scope>
    <source>
        <strain evidence="2 3">MA19</strain>
    </source>
</reference>
<feature type="transmembrane region" description="Helical" evidence="1">
    <location>
        <begin position="95"/>
        <end position="115"/>
    </location>
</feature>
<keyword evidence="1" id="KW-1133">Transmembrane helix</keyword>
<feature type="transmembrane region" description="Helical" evidence="1">
    <location>
        <begin position="135"/>
        <end position="158"/>
    </location>
</feature>
<sequence>MLLKLLKYEIKSSYGRFIVAFSVYIIIAAVLMTFFREYETVTTAALIFGMVALTVITFLTIFTRYNRNLYGNEGYLMFTLPIDGKVILASKLISAFIWTVVLGLIIVPSITILSLNYSDPSYIKNVYNYFEMNKLYTVTIGIEYLLNMFRSVLVIYFSISISKLHIWKKFSVLAGFGTYFIIELLSSIPTIIFKNVAMVSKTTRGLTVLVKDYSIHNILIGCSFDLLIFIVLFFLTAYLLDNKTSLK</sequence>
<keyword evidence="1" id="KW-0472">Membrane</keyword>
<keyword evidence="1" id="KW-0812">Transmembrane</keyword>
<dbReference type="Proteomes" id="UP000342249">
    <property type="component" value="Unassembled WGS sequence"/>
</dbReference>
<feature type="transmembrane region" description="Helical" evidence="1">
    <location>
        <begin position="213"/>
        <end position="240"/>
    </location>
</feature>
<evidence type="ECO:0000256" key="1">
    <source>
        <dbReference type="SAM" id="Phobius"/>
    </source>
</evidence>
<protein>
    <submittedName>
        <fullName evidence="2">Uncharacterized protein</fullName>
    </submittedName>
</protein>
<proteinExistence type="predicted"/>
<feature type="transmembrane region" description="Helical" evidence="1">
    <location>
        <begin position="41"/>
        <end position="62"/>
    </location>
</feature>
<dbReference type="EMBL" id="SPSF01000010">
    <property type="protein sequence ID" value="MPQ60897.1"/>
    <property type="molecule type" value="Genomic_DNA"/>
</dbReference>
<gene>
    <name evidence="2" type="ORF">E4V82_02045</name>
</gene>
<accession>A0A5N7IIY1</accession>
<feature type="transmembrane region" description="Helical" evidence="1">
    <location>
        <begin position="14"/>
        <end position="35"/>
    </location>
</feature>
<evidence type="ECO:0000313" key="3">
    <source>
        <dbReference type="Proteomes" id="UP000342249"/>
    </source>
</evidence>
<name>A0A5N7IIY1_9CLOT</name>
<feature type="transmembrane region" description="Helical" evidence="1">
    <location>
        <begin position="170"/>
        <end position="193"/>
    </location>
</feature>
<organism evidence="2 3">
    <name type="scientific">Clostridium estertheticum</name>
    <dbReference type="NCBI Taxonomy" id="238834"/>
    <lineage>
        <taxon>Bacteria</taxon>
        <taxon>Bacillati</taxon>
        <taxon>Bacillota</taxon>
        <taxon>Clostridia</taxon>
        <taxon>Eubacteriales</taxon>
        <taxon>Clostridiaceae</taxon>
        <taxon>Clostridium</taxon>
    </lineage>
</organism>
<evidence type="ECO:0000313" key="2">
    <source>
        <dbReference type="EMBL" id="MPQ60897.1"/>
    </source>
</evidence>
<dbReference type="AlphaFoldDB" id="A0A5N7IIY1"/>